<dbReference type="GO" id="GO:0032012">
    <property type="term" value="P:regulation of ARF protein signal transduction"/>
    <property type="evidence" value="ECO:0007669"/>
    <property type="project" value="InterPro"/>
</dbReference>
<evidence type="ECO:0000313" key="2">
    <source>
        <dbReference type="Proteomes" id="UP000784294"/>
    </source>
</evidence>
<proteinExistence type="predicted"/>
<reference evidence="1" key="1">
    <citation type="submission" date="2018-11" db="EMBL/GenBank/DDBJ databases">
        <authorList>
            <consortium name="Pathogen Informatics"/>
        </authorList>
    </citation>
    <scope>NUCLEOTIDE SEQUENCE</scope>
</reference>
<dbReference type="OrthoDB" id="2157641at2759"/>
<dbReference type="Gene3D" id="1.10.1000.11">
    <property type="entry name" value="Arf Nucleotide-binding Site Opener,domain 2"/>
    <property type="match status" value="1"/>
</dbReference>
<gene>
    <name evidence="1" type="ORF">PXEA_LOCUS6584</name>
</gene>
<accession>A0A448WJA0</accession>
<dbReference type="GO" id="GO:0005085">
    <property type="term" value="F:guanyl-nucleotide exchange factor activity"/>
    <property type="evidence" value="ECO:0007669"/>
    <property type="project" value="InterPro"/>
</dbReference>
<organism evidence="1 2">
    <name type="scientific">Protopolystoma xenopodis</name>
    <dbReference type="NCBI Taxonomy" id="117903"/>
    <lineage>
        <taxon>Eukaryota</taxon>
        <taxon>Metazoa</taxon>
        <taxon>Spiralia</taxon>
        <taxon>Lophotrochozoa</taxon>
        <taxon>Platyhelminthes</taxon>
        <taxon>Monogenea</taxon>
        <taxon>Polyopisthocotylea</taxon>
        <taxon>Polystomatidea</taxon>
        <taxon>Polystomatidae</taxon>
        <taxon>Protopolystoma</taxon>
    </lineage>
</organism>
<name>A0A448WJA0_9PLAT</name>
<dbReference type="InterPro" id="IPR023394">
    <property type="entry name" value="Sec7_C_sf"/>
</dbReference>
<dbReference type="SUPFAM" id="SSF48425">
    <property type="entry name" value="Sec7 domain"/>
    <property type="match status" value="1"/>
</dbReference>
<comment type="caution">
    <text evidence="1">The sequence shown here is derived from an EMBL/GenBank/DDBJ whole genome shotgun (WGS) entry which is preliminary data.</text>
</comment>
<dbReference type="Proteomes" id="UP000784294">
    <property type="component" value="Unassembled WGS sequence"/>
</dbReference>
<dbReference type="EMBL" id="CAAALY010016865">
    <property type="protein sequence ID" value="VEL13144.1"/>
    <property type="molecule type" value="Genomic_DNA"/>
</dbReference>
<keyword evidence="2" id="KW-1185">Reference proteome</keyword>
<protein>
    <submittedName>
        <fullName evidence="1">Uncharacterized protein</fullName>
    </submittedName>
</protein>
<dbReference type="InterPro" id="IPR035999">
    <property type="entry name" value="Sec7_dom_sf"/>
</dbReference>
<sequence>MTCQDFINNLSELSESYDYSNEELKRLYNAIRLEPIRWPQVETGVLLGLYTGPGVGLPGATETLGLDLSLGMGLPGISGASNAGGGSIYATPAQCAPLPSLPPSQLAQLPPGLLGLHHAQAYAHAAAAAAAAAVTGPQAYSGHPCVPSSFYSGQPHFQTHLMQQQPNGQPIPGVTNAFYGHPQRMQLQQQPFGQQDGR</sequence>
<dbReference type="AlphaFoldDB" id="A0A448WJA0"/>
<evidence type="ECO:0000313" key="1">
    <source>
        <dbReference type="EMBL" id="VEL13144.1"/>
    </source>
</evidence>